<evidence type="ECO:0000256" key="8">
    <source>
        <dbReference type="ARBA" id="ARBA00038436"/>
    </source>
</evidence>
<feature type="domain" description="Tripartite ATP-independent periplasmic transporters DctQ component" evidence="10">
    <location>
        <begin position="42"/>
        <end position="168"/>
    </location>
</feature>
<evidence type="ECO:0000256" key="5">
    <source>
        <dbReference type="ARBA" id="ARBA00022692"/>
    </source>
</evidence>
<dbReference type="EMBL" id="FTOA01000005">
    <property type="protein sequence ID" value="SIS99181.1"/>
    <property type="molecule type" value="Genomic_DNA"/>
</dbReference>
<comment type="subunit">
    <text evidence="9">The complex comprises the extracytoplasmic solute receptor protein and the two transmembrane proteins.</text>
</comment>
<dbReference type="Proteomes" id="UP000185678">
    <property type="component" value="Unassembled WGS sequence"/>
</dbReference>
<keyword evidence="5 9" id="KW-0812">Transmembrane</keyword>
<sequence length="186" mass="19361">MMAAVDATEGRSPVLRVLDAIDRTVEALCRGMALSTGLALLFLISVGVGARYVIHVGGIDWAEELPKQVFPWFIMSGVVLAVRGGNHIAVDLIMRVLSPALRTALVVFINAVVAVAYVMLCKTALDLAIIAAAEINPVLGTPGSLPFYALAIGSILTAIGAASIAVRVFILGADAAPQGRPEDSVQ</sequence>
<evidence type="ECO:0000313" key="12">
    <source>
        <dbReference type="Proteomes" id="UP000185678"/>
    </source>
</evidence>
<dbReference type="RefSeq" id="WP_076401127.1">
    <property type="nucleotide sequence ID" value="NZ_FTOA01000005.1"/>
</dbReference>
<dbReference type="Pfam" id="PF04290">
    <property type="entry name" value="DctQ"/>
    <property type="match status" value="1"/>
</dbReference>
<evidence type="ECO:0000259" key="10">
    <source>
        <dbReference type="Pfam" id="PF04290"/>
    </source>
</evidence>
<evidence type="ECO:0000256" key="3">
    <source>
        <dbReference type="ARBA" id="ARBA00022475"/>
    </source>
</evidence>
<feature type="transmembrane region" description="Helical" evidence="9">
    <location>
        <begin position="105"/>
        <end position="133"/>
    </location>
</feature>
<feature type="transmembrane region" description="Helical" evidence="9">
    <location>
        <begin position="69"/>
        <end position="93"/>
    </location>
</feature>
<keyword evidence="7 9" id="KW-0472">Membrane</keyword>
<comment type="similarity">
    <text evidence="8 9">Belongs to the TRAP transporter small permease family.</text>
</comment>
<comment type="function">
    <text evidence="9">Part of the tripartite ATP-independent periplasmic (TRAP) transport system.</text>
</comment>
<reference evidence="11 12" key="1">
    <citation type="submission" date="2017-01" db="EMBL/GenBank/DDBJ databases">
        <authorList>
            <person name="Mah S.A."/>
            <person name="Swanson W.J."/>
            <person name="Moy G.W."/>
            <person name="Vacquier V.D."/>
        </authorList>
    </citation>
    <scope>NUCLEOTIDE SEQUENCE [LARGE SCALE GENOMIC DNA]</scope>
    <source>
        <strain evidence="11 12">DSM 11589</strain>
    </source>
</reference>
<dbReference type="STRING" id="80876.SAMN05421779_105211"/>
<evidence type="ECO:0000313" key="11">
    <source>
        <dbReference type="EMBL" id="SIS99181.1"/>
    </source>
</evidence>
<evidence type="ECO:0000256" key="4">
    <source>
        <dbReference type="ARBA" id="ARBA00022519"/>
    </source>
</evidence>
<evidence type="ECO:0000256" key="9">
    <source>
        <dbReference type="RuleBase" id="RU369079"/>
    </source>
</evidence>
<dbReference type="AlphaFoldDB" id="A0A1N7NLM1"/>
<dbReference type="PANTHER" id="PTHR35011:SF2">
    <property type="entry name" value="2,3-DIKETO-L-GULONATE TRAP TRANSPORTER SMALL PERMEASE PROTEIN YIAM"/>
    <property type="match status" value="1"/>
</dbReference>
<keyword evidence="2 9" id="KW-0813">Transport</keyword>
<dbReference type="OrthoDB" id="9791324at2"/>
<keyword evidence="3" id="KW-1003">Cell membrane</keyword>
<evidence type="ECO:0000256" key="2">
    <source>
        <dbReference type="ARBA" id="ARBA00022448"/>
    </source>
</evidence>
<evidence type="ECO:0000256" key="6">
    <source>
        <dbReference type="ARBA" id="ARBA00022989"/>
    </source>
</evidence>
<proteinExistence type="inferred from homology"/>
<keyword evidence="6 9" id="KW-1133">Transmembrane helix</keyword>
<evidence type="ECO:0000256" key="1">
    <source>
        <dbReference type="ARBA" id="ARBA00004429"/>
    </source>
</evidence>
<name>A0A1N7NLM1_9PROT</name>
<evidence type="ECO:0000256" key="7">
    <source>
        <dbReference type="ARBA" id="ARBA00023136"/>
    </source>
</evidence>
<dbReference type="GO" id="GO:0015740">
    <property type="term" value="P:C4-dicarboxylate transport"/>
    <property type="evidence" value="ECO:0007669"/>
    <property type="project" value="TreeGrafter"/>
</dbReference>
<keyword evidence="4 9" id="KW-0997">Cell inner membrane</keyword>
<keyword evidence="12" id="KW-1185">Reference proteome</keyword>
<dbReference type="PANTHER" id="PTHR35011">
    <property type="entry name" value="2,3-DIKETO-L-GULONATE TRAP TRANSPORTER SMALL PERMEASE PROTEIN YIAM"/>
    <property type="match status" value="1"/>
</dbReference>
<organism evidence="11 12">
    <name type="scientific">Insolitispirillum peregrinum</name>
    <dbReference type="NCBI Taxonomy" id="80876"/>
    <lineage>
        <taxon>Bacteria</taxon>
        <taxon>Pseudomonadati</taxon>
        <taxon>Pseudomonadota</taxon>
        <taxon>Alphaproteobacteria</taxon>
        <taxon>Rhodospirillales</taxon>
        <taxon>Novispirillaceae</taxon>
        <taxon>Insolitispirillum</taxon>
    </lineage>
</organism>
<gene>
    <name evidence="11" type="ORF">SAMN05421779_105211</name>
</gene>
<dbReference type="GO" id="GO:0005886">
    <property type="term" value="C:plasma membrane"/>
    <property type="evidence" value="ECO:0007669"/>
    <property type="project" value="UniProtKB-SubCell"/>
</dbReference>
<comment type="subcellular location">
    <subcellularLocation>
        <location evidence="1 9">Cell inner membrane</location>
        <topology evidence="1 9">Multi-pass membrane protein</topology>
    </subcellularLocation>
</comment>
<feature type="transmembrane region" description="Helical" evidence="9">
    <location>
        <begin position="33"/>
        <end position="54"/>
    </location>
</feature>
<accession>A0A1N7NLM1</accession>
<dbReference type="InterPro" id="IPR007387">
    <property type="entry name" value="TRAP_DctQ"/>
</dbReference>
<dbReference type="InterPro" id="IPR055348">
    <property type="entry name" value="DctQ"/>
</dbReference>
<protein>
    <recommendedName>
        <fullName evidence="9">TRAP transporter small permease protein</fullName>
    </recommendedName>
</protein>
<feature type="transmembrane region" description="Helical" evidence="9">
    <location>
        <begin position="145"/>
        <end position="170"/>
    </location>
</feature>
<dbReference type="GO" id="GO:0022857">
    <property type="term" value="F:transmembrane transporter activity"/>
    <property type="evidence" value="ECO:0007669"/>
    <property type="project" value="UniProtKB-UniRule"/>
</dbReference>